<keyword evidence="4" id="KW-1185">Reference proteome</keyword>
<dbReference type="Pfam" id="PF07811">
    <property type="entry name" value="TadE"/>
    <property type="match status" value="1"/>
</dbReference>
<keyword evidence="1" id="KW-0812">Transmembrane</keyword>
<keyword evidence="1" id="KW-0472">Membrane</keyword>
<evidence type="ECO:0000256" key="1">
    <source>
        <dbReference type="SAM" id="Phobius"/>
    </source>
</evidence>
<gene>
    <name evidence="3" type="ORF">SAMN04488002_1230</name>
</gene>
<proteinExistence type="predicted"/>
<dbReference type="Proteomes" id="UP000199658">
    <property type="component" value="Unassembled WGS sequence"/>
</dbReference>
<evidence type="ECO:0000313" key="4">
    <source>
        <dbReference type="Proteomes" id="UP000199658"/>
    </source>
</evidence>
<reference evidence="4" key="1">
    <citation type="submission" date="2016-10" db="EMBL/GenBank/DDBJ databases">
        <authorList>
            <person name="Varghese N."/>
            <person name="Submissions S."/>
        </authorList>
    </citation>
    <scope>NUCLEOTIDE SEQUENCE [LARGE SCALE GENOMIC DNA]</scope>
    <source>
        <strain evidence="4">DSM 26921</strain>
    </source>
</reference>
<dbReference type="STRING" id="670154.SAMN04488002_1230"/>
<feature type="domain" description="TadE-like" evidence="2">
    <location>
        <begin position="18"/>
        <end position="60"/>
    </location>
</feature>
<evidence type="ECO:0000259" key="2">
    <source>
        <dbReference type="Pfam" id="PF07811"/>
    </source>
</evidence>
<protein>
    <submittedName>
        <fullName evidence="3">TadE-like protein</fullName>
    </submittedName>
</protein>
<organism evidence="3 4">
    <name type="scientific">Litoreibacter janthinus</name>
    <dbReference type="NCBI Taxonomy" id="670154"/>
    <lineage>
        <taxon>Bacteria</taxon>
        <taxon>Pseudomonadati</taxon>
        <taxon>Pseudomonadota</taxon>
        <taxon>Alphaproteobacteria</taxon>
        <taxon>Rhodobacterales</taxon>
        <taxon>Roseobacteraceae</taxon>
        <taxon>Litoreibacter</taxon>
    </lineage>
</organism>
<dbReference type="OrthoDB" id="7356451at2"/>
<accession>A0A1I6GC91</accession>
<keyword evidence="1" id="KW-1133">Transmembrane helix</keyword>
<evidence type="ECO:0000313" key="3">
    <source>
        <dbReference type="EMBL" id="SFR39805.1"/>
    </source>
</evidence>
<feature type="transmembrane region" description="Helical" evidence="1">
    <location>
        <begin position="20"/>
        <end position="45"/>
    </location>
</feature>
<dbReference type="RefSeq" id="WP_090213810.1">
    <property type="nucleotide sequence ID" value="NZ_FOYO01000001.1"/>
</dbReference>
<dbReference type="InterPro" id="IPR012495">
    <property type="entry name" value="TadE-like_dom"/>
</dbReference>
<dbReference type="AlphaFoldDB" id="A0A1I6GC91"/>
<sequence>MPRTVVSQLRRFQRDPSGAVAIEFVLIAPLLLTLLFGIITLGYFIGVSHSVHQLAAGAARASVAGLDETERSELADAYLSQAGQHYPLLVQTEVTPDVIFDGGAQAGITVNVSYDIDGSLLDIANGFLGLGLTTIDGSAYLAY</sequence>
<dbReference type="EMBL" id="FOYO01000001">
    <property type="protein sequence ID" value="SFR39805.1"/>
    <property type="molecule type" value="Genomic_DNA"/>
</dbReference>
<name>A0A1I6GC91_9RHOB</name>